<organism evidence="1">
    <name type="scientific">marine sediment metagenome</name>
    <dbReference type="NCBI Taxonomy" id="412755"/>
    <lineage>
        <taxon>unclassified sequences</taxon>
        <taxon>metagenomes</taxon>
        <taxon>ecological metagenomes</taxon>
    </lineage>
</organism>
<evidence type="ECO:0008006" key="2">
    <source>
        <dbReference type="Google" id="ProtNLM"/>
    </source>
</evidence>
<dbReference type="EMBL" id="LAZR01003665">
    <property type="protein sequence ID" value="KKN15913.1"/>
    <property type="molecule type" value="Genomic_DNA"/>
</dbReference>
<dbReference type="InterPro" id="IPR002052">
    <property type="entry name" value="DNA_methylase_N6_adenine_CS"/>
</dbReference>
<comment type="caution">
    <text evidence="1">The sequence shown here is derived from an EMBL/GenBank/DDBJ whole genome shotgun (WGS) entry which is preliminary data.</text>
</comment>
<dbReference type="InterPro" id="IPR029063">
    <property type="entry name" value="SAM-dependent_MTases_sf"/>
</dbReference>
<accession>A0A0F9RFA6</accession>
<dbReference type="SUPFAM" id="SSF53335">
    <property type="entry name" value="S-adenosyl-L-methionine-dependent methyltransferases"/>
    <property type="match status" value="1"/>
</dbReference>
<feature type="non-terminal residue" evidence="1">
    <location>
        <position position="101"/>
    </location>
</feature>
<name>A0A0F9RFA6_9ZZZZ</name>
<sequence length="101" mass="11487">MKPYYSDEWVTQYCSDALTVLRELESDSMDLLATDPPYGISFMGRDWDDFSNNTNSALGGQSPANMKNGTPFKIRGKPIAGWCKKDRDAAKNFQDWFYNIA</sequence>
<reference evidence="1" key="1">
    <citation type="journal article" date="2015" name="Nature">
        <title>Complex archaea that bridge the gap between prokaryotes and eukaryotes.</title>
        <authorList>
            <person name="Spang A."/>
            <person name="Saw J.H."/>
            <person name="Jorgensen S.L."/>
            <person name="Zaremba-Niedzwiedzka K."/>
            <person name="Martijn J."/>
            <person name="Lind A.E."/>
            <person name="van Eijk R."/>
            <person name="Schleper C."/>
            <person name="Guy L."/>
            <person name="Ettema T.J."/>
        </authorList>
    </citation>
    <scope>NUCLEOTIDE SEQUENCE</scope>
</reference>
<dbReference type="Gene3D" id="3.40.50.150">
    <property type="entry name" value="Vaccinia Virus protein VP39"/>
    <property type="match status" value="1"/>
</dbReference>
<dbReference type="GO" id="GO:0008168">
    <property type="term" value="F:methyltransferase activity"/>
    <property type="evidence" value="ECO:0007669"/>
    <property type="project" value="InterPro"/>
</dbReference>
<evidence type="ECO:0000313" key="1">
    <source>
        <dbReference type="EMBL" id="KKN15913.1"/>
    </source>
</evidence>
<dbReference type="PROSITE" id="PS00092">
    <property type="entry name" value="N6_MTASE"/>
    <property type="match status" value="1"/>
</dbReference>
<gene>
    <name evidence="1" type="ORF">LCGC14_0981050</name>
</gene>
<dbReference type="GO" id="GO:0003676">
    <property type="term" value="F:nucleic acid binding"/>
    <property type="evidence" value="ECO:0007669"/>
    <property type="project" value="InterPro"/>
</dbReference>
<dbReference type="AlphaFoldDB" id="A0A0F9RFA6"/>
<protein>
    <recommendedName>
        <fullName evidence="2">DNA methylase N-4/N-6 domain-containing protein</fullName>
    </recommendedName>
</protein>
<proteinExistence type="predicted"/>
<dbReference type="GO" id="GO:0032259">
    <property type="term" value="P:methylation"/>
    <property type="evidence" value="ECO:0007669"/>
    <property type="project" value="InterPro"/>
</dbReference>